<dbReference type="Pfam" id="PF13473">
    <property type="entry name" value="Cupredoxin_1"/>
    <property type="match status" value="1"/>
</dbReference>
<dbReference type="InterPro" id="IPR008972">
    <property type="entry name" value="Cupredoxin"/>
</dbReference>
<accession>A0A1G8Y318</accession>
<proteinExistence type="predicted"/>
<dbReference type="RefSeq" id="WP_091510431.1">
    <property type="nucleotide sequence ID" value="NZ_FNFH01000002.1"/>
</dbReference>
<dbReference type="Gene3D" id="2.60.40.420">
    <property type="entry name" value="Cupredoxins - blue copper proteins"/>
    <property type="match status" value="1"/>
</dbReference>
<feature type="domain" description="EfeO-type cupredoxin-like" evidence="1">
    <location>
        <begin position="14"/>
        <end position="122"/>
    </location>
</feature>
<dbReference type="OrthoDB" id="9800141at2"/>
<evidence type="ECO:0000313" key="2">
    <source>
        <dbReference type="EMBL" id="SDJ97097.1"/>
    </source>
</evidence>
<dbReference type="EMBL" id="FNFH01000002">
    <property type="protein sequence ID" value="SDJ97097.1"/>
    <property type="molecule type" value="Genomic_DNA"/>
</dbReference>
<dbReference type="InterPro" id="IPR028096">
    <property type="entry name" value="EfeO_Cupredoxin"/>
</dbReference>
<dbReference type="Proteomes" id="UP000199305">
    <property type="component" value="Unassembled WGS sequence"/>
</dbReference>
<sequence>MTTLVINITGLLLIVAIVWWFWVAQAGQEKASVSVGDEQTEILVRGGVYEPDHIRLPAGEAATLYFRREDPSPCAEYVLFPDLEVSAQLAVDERTPVRLPAAEPGRYPFTCQMQMYRGTLTVE</sequence>
<evidence type="ECO:0000259" key="1">
    <source>
        <dbReference type="Pfam" id="PF13473"/>
    </source>
</evidence>
<evidence type="ECO:0000313" key="3">
    <source>
        <dbReference type="Proteomes" id="UP000199305"/>
    </source>
</evidence>
<gene>
    <name evidence="2" type="ORF">SAMN05216212_1336</name>
</gene>
<organism evidence="2 3">
    <name type="scientific">Microbulbifer yueqingensis</name>
    <dbReference type="NCBI Taxonomy" id="658219"/>
    <lineage>
        <taxon>Bacteria</taxon>
        <taxon>Pseudomonadati</taxon>
        <taxon>Pseudomonadota</taxon>
        <taxon>Gammaproteobacteria</taxon>
        <taxon>Cellvibrionales</taxon>
        <taxon>Microbulbiferaceae</taxon>
        <taxon>Microbulbifer</taxon>
    </lineage>
</organism>
<dbReference type="AlphaFoldDB" id="A0A1G8Y318"/>
<dbReference type="SUPFAM" id="SSF49503">
    <property type="entry name" value="Cupredoxins"/>
    <property type="match status" value="1"/>
</dbReference>
<protein>
    <submittedName>
        <fullName evidence="2">Cupredoxin-like domain-containing protein</fullName>
    </submittedName>
</protein>
<name>A0A1G8Y318_9GAMM</name>
<reference evidence="3" key="1">
    <citation type="submission" date="2016-10" db="EMBL/GenBank/DDBJ databases">
        <authorList>
            <person name="Varghese N."/>
            <person name="Submissions S."/>
        </authorList>
    </citation>
    <scope>NUCLEOTIDE SEQUENCE [LARGE SCALE GENOMIC DNA]</scope>
    <source>
        <strain evidence="3">CGMCC 1.10658</strain>
    </source>
</reference>
<dbReference type="STRING" id="658219.SAMN05216212_1336"/>
<keyword evidence="3" id="KW-1185">Reference proteome</keyword>